<protein>
    <submittedName>
        <fullName evidence="6">Frag1/DRAM/Sfk1 family-domain-containing protein</fullName>
    </submittedName>
</protein>
<name>A0AAD9FWZ7_PAPLA</name>
<feature type="transmembrane region" description="Helical" evidence="1">
    <location>
        <begin position="416"/>
        <end position="435"/>
    </location>
</feature>
<dbReference type="Pfam" id="PF23022">
    <property type="entry name" value="6TM_1st_PGAP2IP"/>
    <property type="match status" value="1"/>
</dbReference>
<evidence type="ECO:0000259" key="4">
    <source>
        <dbReference type="Pfam" id="PF23022"/>
    </source>
</evidence>
<feature type="transmembrane region" description="Helical" evidence="1">
    <location>
        <begin position="617"/>
        <end position="635"/>
    </location>
</feature>
<dbReference type="Pfam" id="PF10277">
    <property type="entry name" value="Frag1"/>
    <property type="match status" value="1"/>
</dbReference>
<dbReference type="GO" id="GO:0005783">
    <property type="term" value="C:endoplasmic reticulum"/>
    <property type="evidence" value="ECO:0007669"/>
    <property type="project" value="TreeGrafter"/>
</dbReference>
<feature type="domain" description="PGAP2IP C-terminal nuclease-like" evidence="5">
    <location>
        <begin position="756"/>
        <end position="994"/>
    </location>
</feature>
<dbReference type="Pfam" id="PF23226">
    <property type="entry name" value="Exo_endo_phos_PGAP2IP"/>
    <property type="match status" value="1"/>
</dbReference>
<dbReference type="InterPro" id="IPR053912">
    <property type="entry name" value="PGAP2IP_TM_1nd"/>
</dbReference>
<feature type="transmembrane region" description="Helical" evidence="1">
    <location>
        <begin position="528"/>
        <end position="554"/>
    </location>
</feature>
<feature type="transmembrane region" description="Helical" evidence="1">
    <location>
        <begin position="593"/>
        <end position="611"/>
    </location>
</feature>
<proteinExistence type="predicted"/>
<dbReference type="Proteomes" id="UP001182556">
    <property type="component" value="Unassembled WGS sequence"/>
</dbReference>
<feature type="domain" description="CWH43-like N-terminal" evidence="2">
    <location>
        <begin position="10"/>
        <end position="274"/>
    </location>
</feature>
<keyword evidence="1" id="KW-0812">Transmembrane</keyword>
<feature type="transmembrane region" description="Helical" evidence="1">
    <location>
        <begin position="647"/>
        <end position="670"/>
    </location>
</feature>
<dbReference type="SUPFAM" id="SSF56219">
    <property type="entry name" value="DNase I-like"/>
    <property type="match status" value="1"/>
</dbReference>
<dbReference type="PANTHER" id="PTHR14859">
    <property type="entry name" value="CALCOFLUOR WHITE HYPERSENSITIVE PROTEIN PRECURSOR"/>
    <property type="match status" value="1"/>
</dbReference>
<sequence>MPTLLSFPASLIPQAHTLIASLAFSVALFIGWLSGLWIPLCKNSVAQWPVEWFPSVSATIGDHAPPRAPFQILIALCATPRFLLLLVQWLVHRCPPTPTSATTNGSRDEGLGASTAISNGNVRTRNAVTKTAEAADKVFEPLEQALKDDRILAGRNVDLELFVGIARTFCCGGWVYITSRDHHGLHDLFMIIYLVLTLPWMLLSTIHSTTPTARRRRQLAFGGFVLTIPPLIWLYYRHAVQRIPGAYTHYAFFEWSLVFWDVSFDAISMTELGHLRIAVIDTTRDKDEKSRTQGSIYLAAANTAPATIYDENMDWTSDGAVGTRRAALAWASDLYFAVCFWTVFTSLGFQLFYWSVWKLALAGSELALLANLSAFTLASKSSRGYVTSRDGLFNNRAITIAAGMGCYFIPSPFARLIGISVGTWYGWLALFGNFARLKGSREMLIEGEFLGLGMAITMLIKYWNYSTNPLWATTDAGSGGWNLTGLVLAVASLYEYKTRPSSLFPSPPTRMEKDKPIAPVKANWLQRAVIIVGLGSGIHMLQTFLMDAGTIIAWTWTGFPVKGPTLHPHAGSVIAASALGAIIFTYRYDSPVFAKLWPLWGLIGAYSLYTYPDWNGFNGGVMLTIYLVSVYPRLLRSACALSPAKTFGNALLVNIVLDVASVVTAAYAFVPMGWLLRERTDLVLGFCMISIAGADYVSGTLKLPDLNRLYPRAVARITLSRRLNLLAALAVAALGVSSSYYKVPTTQPVPYYPEHRIFSGGIWTVHFGVDEPGRDSQRRIMELVRDMQVDVLGLLESDLYRFVYGNRDLTRVMAEELGYYVDLGPGPNKHTWGAALLSKFPILNSTHHLLPSPHGELAPAIHATLDIHGEKVNVWVSHNGQEEDALDRELQTTEIARNLAATEDVPTVFLGYLVTHPGDQRPWPYQILMEDGKMYDIEIEDRWRWCEYIAFRGLWRIGFARLHESDISDTELQVGKFMLPKPGQKVVYESNTELYWHIGEDDIPEPWRMPRMFWDEGTRGHHYRVWKGPLYYMPPVHSELQGYGKGWSTSLDP</sequence>
<dbReference type="EMBL" id="JAODAN010000001">
    <property type="protein sequence ID" value="KAK1927783.1"/>
    <property type="molecule type" value="Genomic_DNA"/>
</dbReference>
<reference evidence="6" key="1">
    <citation type="submission" date="2023-02" db="EMBL/GenBank/DDBJ databases">
        <title>Identification and recombinant expression of a fungal hydrolase from Papiliotrema laurentii that hydrolyzes apple cutin and clears colloidal polyester polyurethane.</title>
        <authorList>
            <consortium name="DOE Joint Genome Institute"/>
            <person name="Roman V.A."/>
            <person name="Bojanowski C."/>
            <person name="Crable B.R."/>
            <person name="Wagner D.N."/>
            <person name="Hung C.S."/>
            <person name="Nadeau L.J."/>
            <person name="Schratz L."/>
            <person name="Haridas S."/>
            <person name="Pangilinan J."/>
            <person name="Lipzen A."/>
            <person name="Na H."/>
            <person name="Yan M."/>
            <person name="Ng V."/>
            <person name="Grigoriev I.V."/>
            <person name="Spatafora J.W."/>
            <person name="Barlow D."/>
            <person name="Biffinger J."/>
            <person name="Kelley-Loughnane N."/>
            <person name="Varaljay V.A."/>
            <person name="Crookes-Goodson W.J."/>
        </authorList>
    </citation>
    <scope>NUCLEOTIDE SEQUENCE</scope>
    <source>
        <strain evidence="6">5307AH</strain>
    </source>
</reference>
<evidence type="ECO:0000259" key="3">
    <source>
        <dbReference type="Pfam" id="PF23021"/>
    </source>
</evidence>
<dbReference type="GO" id="GO:0006506">
    <property type="term" value="P:GPI anchor biosynthetic process"/>
    <property type="evidence" value="ECO:0007669"/>
    <property type="project" value="TreeGrafter"/>
</dbReference>
<evidence type="ECO:0000313" key="6">
    <source>
        <dbReference type="EMBL" id="KAK1927783.1"/>
    </source>
</evidence>
<keyword evidence="1" id="KW-1133">Transmembrane helix</keyword>
<feature type="domain" description="PGAP2IP second transmembrane" evidence="3">
    <location>
        <begin position="528"/>
        <end position="692"/>
    </location>
</feature>
<dbReference type="FunFam" id="3.60.10.10:FF:000100">
    <property type="entry name" value="Unplaced genomic scaffold supercont2.12, whole genome shotgun sequence"/>
    <property type="match status" value="1"/>
</dbReference>
<feature type="domain" description="PGAP2IP first transmembrane" evidence="4">
    <location>
        <begin position="339"/>
        <end position="494"/>
    </location>
</feature>
<feature type="transmembrane region" description="Helical" evidence="1">
    <location>
        <begin position="15"/>
        <end position="38"/>
    </location>
</feature>
<dbReference type="InterPro" id="IPR051916">
    <property type="entry name" value="GPI-anchor_lipid_remodeler"/>
</dbReference>
<evidence type="ECO:0000256" key="1">
    <source>
        <dbReference type="SAM" id="Phobius"/>
    </source>
</evidence>
<feature type="transmembrane region" description="Helical" evidence="1">
    <location>
        <begin position="219"/>
        <end position="236"/>
    </location>
</feature>
<evidence type="ECO:0000259" key="2">
    <source>
        <dbReference type="Pfam" id="PF10277"/>
    </source>
</evidence>
<dbReference type="InterPro" id="IPR053911">
    <property type="entry name" value="PGAP2IP_TM_2nd"/>
</dbReference>
<organism evidence="6 7">
    <name type="scientific">Papiliotrema laurentii</name>
    <name type="common">Cryptococcus laurentii</name>
    <dbReference type="NCBI Taxonomy" id="5418"/>
    <lineage>
        <taxon>Eukaryota</taxon>
        <taxon>Fungi</taxon>
        <taxon>Dikarya</taxon>
        <taxon>Basidiomycota</taxon>
        <taxon>Agaricomycotina</taxon>
        <taxon>Tremellomycetes</taxon>
        <taxon>Tremellales</taxon>
        <taxon>Rhynchogastremaceae</taxon>
        <taxon>Papiliotrema</taxon>
    </lineage>
</organism>
<evidence type="ECO:0000313" key="7">
    <source>
        <dbReference type="Proteomes" id="UP001182556"/>
    </source>
</evidence>
<dbReference type="AlphaFoldDB" id="A0AAD9FWZ7"/>
<feature type="transmembrane region" description="Helical" evidence="1">
    <location>
        <begin position="189"/>
        <end position="207"/>
    </location>
</feature>
<keyword evidence="7" id="KW-1185">Reference proteome</keyword>
<dbReference type="GO" id="GO:0016020">
    <property type="term" value="C:membrane"/>
    <property type="evidence" value="ECO:0007669"/>
    <property type="project" value="GOC"/>
</dbReference>
<feature type="transmembrane region" description="Helical" evidence="1">
    <location>
        <begin position="566"/>
        <end position="586"/>
    </location>
</feature>
<dbReference type="InterPro" id="IPR057315">
    <property type="entry name" value="Exo_endo_phos_PGAP2IP_C"/>
</dbReference>
<keyword evidence="1" id="KW-0472">Membrane</keyword>
<accession>A0AAD9FWZ7</accession>
<feature type="transmembrane region" description="Helical" evidence="1">
    <location>
        <begin position="159"/>
        <end position="177"/>
    </location>
</feature>
<dbReference type="GO" id="GO:0031505">
    <property type="term" value="P:fungal-type cell wall organization"/>
    <property type="evidence" value="ECO:0007669"/>
    <property type="project" value="TreeGrafter"/>
</dbReference>
<dbReference type="InterPro" id="IPR036691">
    <property type="entry name" value="Endo/exonu/phosph_ase_sf"/>
</dbReference>
<dbReference type="PANTHER" id="PTHR14859:SF1">
    <property type="entry name" value="PGAP2-INTERACTING PROTEIN"/>
    <property type="match status" value="1"/>
</dbReference>
<dbReference type="Pfam" id="PF23021">
    <property type="entry name" value="6TM_2nd_PGAP2IP"/>
    <property type="match status" value="1"/>
</dbReference>
<evidence type="ECO:0000259" key="5">
    <source>
        <dbReference type="Pfam" id="PF23226"/>
    </source>
</evidence>
<feature type="transmembrane region" description="Helical" evidence="1">
    <location>
        <begin position="334"/>
        <end position="353"/>
    </location>
</feature>
<dbReference type="Gene3D" id="3.60.10.10">
    <property type="entry name" value="Endonuclease/exonuclease/phosphatase"/>
    <property type="match status" value="1"/>
</dbReference>
<dbReference type="InterPro" id="IPR019402">
    <property type="entry name" value="CWH43_N"/>
</dbReference>
<comment type="caution">
    <text evidence="6">The sequence shown here is derived from an EMBL/GenBank/DDBJ whole genome shotgun (WGS) entry which is preliminary data.</text>
</comment>
<gene>
    <name evidence="6" type="ORF">DB88DRAFT_48398</name>
</gene>